<keyword evidence="4" id="KW-1185">Reference proteome</keyword>
<dbReference type="PANTHER" id="PTHR31170">
    <property type="entry name" value="BNAC04G53230D PROTEIN"/>
    <property type="match status" value="1"/>
</dbReference>
<gene>
    <name evidence="3" type="ORF">C3L33_20434</name>
</gene>
<comment type="caution">
    <text evidence="3">The sequence shown here is derived from an EMBL/GenBank/DDBJ whole genome shotgun (WGS) entry which is preliminary data.</text>
</comment>
<feature type="non-terminal residue" evidence="3">
    <location>
        <position position="1"/>
    </location>
</feature>
<proteinExistence type="predicted"/>
<feature type="compositionally biased region" description="Low complexity" evidence="1">
    <location>
        <begin position="244"/>
        <end position="263"/>
    </location>
</feature>
<accession>A0A6A4KRB3</accession>
<protein>
    <submittedName>
        <fullName evidence="3">Uncharacterized protein</fullName>
    </submittedName>
</protein>
<evidence type="ECO:0000313" key="4">
    <source>
        <dbReference type="Proteomes" id="UP000428333"/>
    </source>
</evidence>
<dbReference type="AlphaFoldDB" id="A0A6A4KRB3"/>
<keyword evidence="2" id="KW-0472">Membrane</keyword>
<evidence type="ECO:0000313" key="3">
    <source>
        <dbReference type="EMBL" id="KAE9447672.1"/>
    </source>
</evidence>
<feature type="transmembrane region" description="Helical" evidence="2">
    <location>
        <begin position="475"/>
        <end position="495"/>
    </location>
</feature>
<dbReference type="Proteomes" id="UP000428333">
    <property type="component" value="Linkage Group LG12"/>
</dbReference>
<keyword evidence="2" id="KW-0812">Transmembrane</keyword>
<evidence type="ECO:0000256" key="1">
    <source>
        <dbReference type="SAM" id="MobiDB-lite"/>
    </source>
</evidence>
<evidence type="ECO:0000256" key="2">
    <source>
        <dbReference type="SAM" id="Phobius"/>
    </source>
</evidence>
<dbReference type="PANTHER" id="PTHR31170:SF25">
    <property type="entry name" value="BNAA09G04570D PROTEIN"/>
    <property type="match status" value="1"/>
</dbReference>
<organism evidence="3 4">
    <name type="scientific">Rhododendron williamsianum</name>
    <dbReference type="NCBI Taxonomy" id="262921"/>
    <lineage>
        <taxon>Eukaryota</taxon>
        <taxon>Viridiplantae</taxon>
        <taxon>Streptophyta</taxon>
        <taxon>Embryophyta</taxon>
        <taxon>Tracheophyta</taxon>
        <taxon>Spermatophyta</taxon>
        <taxon>Magnoliopsida</taxon>
        <taxon>eudicotyledons</taxon>
        <taxon>Gunneridae</taxon>
        <taxon>Pentapetalae</taxon>
        <taxon>asterids</taxon>
        <taxon>Ericales</taxon>
        <taxon>Ericaceae</taxon>
        <taxon>Ericoideae</taxon>
        <taxon>Rhodoreae</taxon>
        <taxon>Rhododendron</taxon>
    </lineage>
</organism>
<name>A0A6A4KRB3_9ERIC</name>
<sequence>MSQGENDYEKALQSLTSTIGNNISEGAKKADSLFSLACIYRVPREFRKLKESAYTPRLIAIGPLHQNDEHLQTPVQDIKKSYTNYLLCRLTARTPEESEDEYKSTVLQECVKEMKDCVDKARKCYAVELDLSDDHMLEMMLASNGMTRMQSPLVLQLETEATEVLLLESEIKISSGQENTDPIWAAKTIQHDLLLLENQIPFFVLEKLFRLTVDRIQNNRPCKFSLHDYVFHYFGNIVSPEENSTSSGGATAPTTSGSPSDSTVLRISLDDQMKSSEEDGVLTSNAQRYYYHILHKLHEYCRPQTEQAKEKGLIEIMPCASELVYAAVKFEPIPGRDLFKAEFSDPKGPFWWWQTARFKIPVLEIYDNTELFLRNLIAFEQCCPKVSQHFTSYALLMDMLVNSGRDIQLLERAGVMRNHLGARADATNLFNNLCKGVVLDEFFFADMCSKATAYSKRRWPKNLAHIRRTYLSSPWSFIAFCVAFIAFGIQIVTFVQSFL</sequence>
<feature type="region of interest" description="Disordered" evidence="1">
    <location>
        <begin position="242"/>
        <end position="263"/>
    </location>
</feature>
<dbReference type="Pfam" id="PF03140">
    <property type="entry name" value="DUF247"/>
    <property type="match status" value="1"/>
</dbReference>
<dbReference type="EMBL" id="QEFC01003492">
    <property type="protein sequence ID" value="KAE9447672.1"/>
    <property type="molecule type" value="Genomic_DNA"/>
</dbReference>
<dbReference type="OrthoDB" id="591587at2759"/>
<reference evidence="3 4" key="1">
    <citation type="journal article" date="2019" name="Genome Biol. Evol.">
        <title>The Rhododendron genome and chromosomal organization provide insight into shared whole-genome duplications across the heath family (Ericaceae).</title>
        <authorList>
            <person name="Soza V.L."/>
            <person name="Lindsley D."/>
            <person name="Waalkes A."/>
            <person name="Ramage E."/>
            <person name="Patwardhan R.P."/>
            <person name="Burton J.N."/>
            <person name="Adey A."/>
            <person name="Kumar A."/>
            <person name="Qiu R."/>
            <person name="Shendure J."/>
            <person name="Hall B."/>
        </authorList>
    </citation>
    <scope>NUCLEOTIDE SEQUENCE [LARGE SCALE GENOMIC DNA]</scope>
    <source>
        <strain evidence="3">RSF 1966-606</strain>
    </source>
</reference>
<keyword evidence="2" id="KW-1133">Transmembrane helix</keyword>
<dbReference type="InterPro" id="IPR004158">
    <property type="entry name" value="DUF247_pln"/>
</dbReference>